<protein>
    <submittedName>
        <fullName evidence="3">Type IIL restriction-modification enzyme MmeI</fullName>
    </submittedName>
</protein>
<dbReference type="RefSeq" id="WP_317702357.1">
    <property type="nucleotide sequence ID" value="NZ_CP136921.1"/>
</dbReference>
<name>A0ABZ0J3Y1_9BURK</name>
<dbReference type="Pfam" id="PF20467">
    <property type="entry name" value="MmeI_C"/>
    <property type="match status" value="1"/>
</dbReference>
<dbReference type="InterPro" id="IPR046818">
    <property type="entry name" value="MmeI_C"/>
</dbReference>
<evidence type="ECO:0000313" key="4">
    <source>
        <dbReference type="Proteomes" id="UP001303211"/>
    </source>
</evidence>
<dbReference type="Proteomes" id="UP001303211">
    <property type="component" value="Chromosome"/>
</dbReference>
<organism evidence="3 4">
    <name type="scientific">Diaphorobacter limosus</name>
    <dbReference type="NCBI Taxonomy" id="3036128"/>
    <lineage>
        <taxon>Bacteria</taxon>
        <taxon>Pseudomonadati</taxon>
        <taxon>Pseudomonadota</taxon>
        <taxon>Betaproteobacteria</taxon>
        <taxon>Burkholderiales</taxon>
        <taxon>Comamonadaceae</taxon>
        <taxon>Diaphorobacter</taxon>
    </lineage>
</organism>
<evidence type="ECO:0000259" key="1">
    <source>
        <dbReference type="Pfam" id="PF20466"/>
    </source>
</evidence>
<reference evidence="3 4" key="1">
    <citation type="submission" date="2023-03" db="EMBL/GenBank/DDBJ databases">
        <title>Diaphorobacter basophil sp. nov., isolated from a sewage-treatment plant.</title>
        <authorList>
            <person name="Yang K."/>
        </authorList>
    </citation>
    <scope>NUCLEOTIDE SEQUENCE [LARGE SCALE GENOMIC DNA]</scope>
    <source>
        <strain evidence="3 4">Y-1</strain>
    </source>
</reference>
<feature type="domain" description="MmeI-like target recognition" evidence="1">
    <location>
        <begin position="1"/>
        <end position="32"/>
    </location>
</feature>
<sequence>MHNAWVRAVCGRLKSDFRYSAAIVYNNVPWPDPPPHLEQNKPPTPAHKAQTAIETAAQAVLDARAKFPGSSLADLYDPLTMPPLLLKAHQKLDAAVDAAYALGTGGHSGKKTWKTDAERVAFLFERYVQLTSLLPAPKAKPARKRPAP</sequence>
<dbReference type="InterPro" id="IPR046820">
    <property type="entry name" value="MmeI_TRD"/>
</dbReference>
<dbReference type="EMBL" id="CP136921">
    <property type="protein sequence ID" value="WOO32940.1"/>
    <property type="molecule type" value="Genomic_DNA"/>
</dbReference>
<evidence type="ECO:0000313" key="3">
    <source>
        <dbReference type="EMBL" id="WOO32940.1"/>
    </source>
</evidence>
<evidence type="ECO:0000259" key="2">
    <source>
        <dbReference type="Pfam" id="PF20467"/>
    </source>
</evidence>
<feature type="domain" description="MmeI-like C-terminal" evidence="2">
    <location>
        <begin position="48"/>
        <end position="134"/>
    </location>
</feature>
<accession>A0ABZ0J3Y1</accession>
<dbReference type="Pfam" id="PF20466">
    <property type="entry name" value="MmeI_TRD"/>
    <property type="match status" value="1"/>
</dbReference>
<keyword evidence="4" id="KW-1185">Reference proteome</keyword>
<gene>
    <name evidence="3" type="ORF">P4826_02115</name>
</gene>
<proteinExistence type="predicted"/>